<gene>
    <name evidence="1" type="ORF">PAT3040_00045</name>
</gene>
<sequence>MHNRAVGRDPDKFPSMSIGRNVRNKRLNVVYYVDKITRASIGSQYLVNVRQAGEVREDAVLLIADHHFTVVIDDERIALGFGIQQIDHISQPVLGNVENDNMIVKRNLLRIGIVKQKRVHVFARSANDAGIGIIDIAGNRRDPLVIFHIF</sequence>
<comment type="caution">
    <text evidence="1">The sequence shown here is derived from an EMBL/GenBank/DDBJ whole genome shotgun (WGS) entry which is preliminary data.</text>
</comment>
<reference evidence="1 2" key="1">
    <citation type="submission" date="2017-08" db="EMBL/GenBank/DDBJ databases">
        <title>Substantial Increase in Enzyme Production by Combined Drug-Resistance Mutations in Paenibacillus agaridevorans.</title>
        <authorList>
            <person name="Tanaka Y."/>
            <person name="Funane K."/>
            <person name="Hosaka T."/>
            <person name="Shiwa Y."/>
            <person name="Fujita N."/>
            <person name="Miyazaki T."/>
            <person name="Yoshikawa H."/>
            <person name="Murakami K."/>
            <person name="Kasahara K."/>
            <person name="Inaoka T."/>
            <person name="Hiraga Y."/>
            <person name="Ochi K."/>
        </authorList>
    </citation>
    <scope>NUCLEOTIDE SEQUENCE [LARGE SCALE GENOMIC DNA]</scope>
    <source>
        <strain evidence="1 2">T-3040</strain>
    </source>
</reference>
<evidence type="ECO:0000313" key="2">
    <source>
        <dbReference type="Proteomes" id="UP000245202"/>
    </source>
</evidence>
<protein>
    <submittedName>
        <fullName evidence="1">Uncharacterized protein</fullName>
    </submittedName>
</protein>
<proteinExistence type="predicted"/>
<dbReference type="Proteomes" id="UP000245202">
    <property type="component" value="Unassembled WGS sequence"/>
</dbReference>
<dbReference type="EMBL" id="BDQX01000007">
    <property type="protein sequence ID" value="GBG05563.1"/>
    <property type="molecule type" value="Genomic_DNA"/>
</dbReference>
<keyword evidence="2" id="KW-1185">Reference proteome</keyword>
<accession>A0A2R5EP70</accession>
<organism evidence="1 2">
    <name type="scientific">Paenibacillus agaridevorans</name>
    <dbReference type="NCBI Taxonomy" id="171404"/>
    <lineage>
        <taxon>Bacteria</taxon>
        <taxon>Bacillati</taxon>
        <taxon>Bacillota</taxon>
        <taxon>Bacilli</taxon>
        <taxon>Bacillales</taxon>
        <taxon>Paenibacillaceae</taxon>
        <taxon>Paenibacillus</taxon>
    </lineage>
</organism>
<name>A0A2R5EP70_9BACL</name>
<dbReference type="AlphaFoldDB" id="A0A2R5EP70"/>
<evidence type="ECO:0000313" key="1">
    <source>
        <dbReference type="EMBL" id="GBG05563.1"/>
    </source>
</evidence>